<dbReference type="EMBL" id="CALNXK010000141">
    <property type="protein sequence ID" value="CAH3167539.1"/>
    <property type="molecule type" value="Genomic_DNA"/>
</dbReference>
<protein>
    <submittedName>
        <fullName evidence="3">Uncharacterized protein</fullName>
    </submittedName>
</protein>
<sequence length="191" mass="21602">MVGAEERERRPSSDRDGTIYASIQSVKIMTSASSVNAVERQTTPGAMTSTLLVETLITTRDRSLETFTMRFLSKENMSENSPNRDKFKTFITKTMSELASHTILDMTHATADHRPTNLNNNSNNTTHEKQETRKDKDWQVSVIIVSVLIVGMIVLVVILYIRGYHRDRLATNRKLKVTFDASVPLIRVSDV</sequence>
<name>A0ABN8QNQ6_9CNID</name>
<feature type="compositionally biased region" description="Low complexity" evidence="1">
    <location>
        <begin position="116"/>
        <end position="125"/>
    </location>
</feature>
<dbReference type="Proteomes" id="UP001159405">
    <property type="component" value="Unassembled WGS sequence"/>
</dbReference>
<comment type="caution">
    <text evidence="3">The sequence shown here is derived from an EMBL/GenBank/DDBJ whole genome shotgun (WGS) entry which is preliminary data.</text>
</comment>
<feature type="region of interest" description="Disordered" evidence="1">
    <location>
        <begin position="111"/>
        <end position="132"/>
    </location>
</feature>
<evidence type="ECO:0000256" key="1">
    <source>
        <dbReference type="SAM" id="MobiDB-lite"/>
    </source>
</evidence>
<gene>
    <name evidence="3" type="ORF">PLOB_00008728</name>
</gene>
<evidence type="ECO:0000256" key="2">
    <source>
        <dbReference type="SAM" id="Phobius"/>
    </source>
</evidence>
<keyword evidence="2" id="KW-0472">Membrane</keyword>
<keyword evidence="2" id="KW-1133">Transmembrane helix</keyword>
<evidence type="ECO:0000313" key="3">
    <source>
        <dbReference type="EMBL" id="CAH3167539.1"/>
    </source>
</evidence>
<keyword evidence="4" id="KW-1185">Reference proteome</keyword>
<accession>A0ABN8QNQ6</accession>
<proteinExistence type="predicted"/>
<organism evidence="3 4">
    <name type="scientific">Porites lobata</name>
    <dbReference type="NCBI Taxonomy" id="104759"/>
    <lineage>
        <taxon>Eukaryota</taxon>
        <taxon>Metazoa</taxon>
        <taxon>Cnidaria</taxon>
        <taxon>Anthozoa</taxon>
        <taxon>Hexacorallia</taxon>
        <taxon>Scleractinia</taxon>
        <taxon>Fungiina</taxon>
        <taxon>Poritidae</taxon>
        <taxon>Porites</taxon>
    </lineage>
</organism>
<keyword evidence="2" id="KW-0812">Transmembrane</keyword>
<evidence type="ECO:0000313" key="4">
    <source>
        <dbReference type="Proteomes" id="UP001159405"/>
    </source>
</evidence>
<reference evidence="3 4" key="1">
    <citation type="submission" date="2022-05" db="EMBL/GenBank/DDBJ databases">
        <authorList>
            <consortium name="Genoscope - CEA"/>
            <person name="William W."/>
        </authorList>
    </citation>
    <scope>NUCLEOTIDE SEQUENCE [LARGE SCALE GENOMIC DNA]</scope>
</reference>
<feature type="transmembrane region" description="Helical" evidence="2">
    <location>
        <begin position="138"/>
        <end position="161"/>
    </location>
</feature>